<dbReference type="AlphaFoldDB" id="A0A0R0EHZ5"/>
<keyword evidence="4" id="KW-1185">Reference proteome</keyword>
<evidence type="ECO:0000256" key="1">
    <source>
        <dbReference type="SAM" id="MobiDB-lite"/>
    </source>
</evidence>
<gene>
    <name evidence="2" type="ORF">GLYMA_20G060600</name>
</gene>
<organism evidence="2">
    <name type="scientific">Glycine max</name>
    <name type="common">Soybean</name>
    <name type="synonym">Glycine hispida</name>
    <dbReference type="NCBI Taxonomy" id="3847"/>
    <lineage>
        <taxon>Eukaryota</taxon>
        <taxon>Viridiplantae</taxon>
        <taxon>Streptophyta</taxon>
        <taxon>Embryophyta</taxon>
        <taxon>Tracheophyta</taxon>
        <taxon>Spermatophyta</taxon>
        <taxon>Magnoliopsida</taxon>
        <taxon>eudicotyledons</taxon>
        <taxon>Gunneridae</taxon>
        <taxon>Pentapetalae</taxon>
        <taxon>rosids</taxon>
        <taxon>fabids</taxon>
        <taxon>Fabales</taxon>
        <taxon>Fabaceae</taxon>
        <taxon>Papilionoideae</taxon>
        <taxon>50 kb inversion clade</taxon>
        <taxon>NPAAA clade</taxon>
        <taxon>indigoferoid/millettioid clade</taxon>
        <taxon>Phaseoleae</taxon>
        <taxon>Glycine</taxon>
        <taxon>Glycine subgen. Soja</taxon>
    </lineage>
</organism>
<reference evidence="2 3" key="1">
    <citation type="journal article" date="2010" name="Nature">
        <title>Genome sequence of the palaeopolyploid soybean.</title>
        <authorList>
            <person name="Schmutz J."/>
            <person name="Cannon S.B."/>
            <person name="Schlueter J."/>
            <person name="Ma J."/>
            <person name="Mitros T."/>
            <person name="Nelson W."/>
            <person name="Hyten D.L."/>
            <person name="Song Q."/>
            <person name="Thelen J.J."/>
            <person name="Cheng J."/>
            <person name="Xu D."/>
            <person name="Hellsten U."/>
            <person name="May G.D."/>
            <person name="Yu Y."/>
            <person name="Sakurai T."/>
            <person name="Umezawa T."/>
            <person name="Bhattacharyya M.K."/>
            <person name="Sandhu D."/>
            <person name="Valliyodan B."/>
            <person name="Lindquist E."/>
            <person name="Peto M."/>
            <person name="Grant D."/>
            <person name="Shu S."/>
            <person name="Goodstein D."/>
            <person name="Barry K."/>
            <person name="Futrell-Griggs M."/>
            <person name="Abernathy B."/>
            <person name="Du J."/>
            <person name="Tian Z."/>
            <person name="Zhu L."/>
            <person name="Gill N."/>
            <person name="Joshi T."/>
            <person name="Libault M."/>
            <person name="Sethuraman A."/>
            <person name="Zhang X.-C."/>
            <person name="Shinozaki K."/>
            <person name="Nguyen H.T."/>
            <person name="Wing R.A."/>
            <person name="Cregan P."/>
            <person name="Specht J."/>
            <person name="Grimwood J."/>
            <person name="Rokhsar D."/>
            <person name="Stacey G."/>
            <person name="Shoemaker R.C."/>
            <person name="Jackson S.A."/>
        </authorList>
    </citation>
    <scope>NUCLEOTIDE SEQUENCE</scope>
    <source>
        <strain evidence="3">cv. Williams 82</strain>
        <tissue evidence="2">Callus</tissue>
    </source>
</reference>
<sequence>MIANGHRELASVGNTSRCGGFLTQGSATRTTCGGTTKGSGTLQGGALLNHYFTIRIDLEISPFSSPSSFYQCRRRTLLHR</sequence>
<proteinExistence type="predicted"/>
<evidence type="ECO:0000313" key="2">
    <source>
        <dbReference type="EMBL" id="KRG90001.1"/>
    </source>
</evidence>
<evidence type="ECO:0000313" key="4">
    <source>
        <dbReference type="Proteomes" id="UP000008827"/>
    </source>
</evidence>
<dbReference type="Proteomes" id="UP000008827">
    <property type="component" value="Chromosome 20"/>
</dbReference>
<dbReference type="EnsemblPlants" id="KRG90001">
    <property type="protein sequence ID" value="KRG90001"/>
    <property type="gene ID" value="GLYMA_20G060600"/>
</dbReference>
<protein>
    <submittedName>
        <fullName evidence="2 3">Uncharacterized protein</fullName>
    </submittedName>
</protein>
<feature type="region of interest" description="Disordered" evidence="1">
    <location>
        <begin position="1"/>
        <end position="26"/>
    </location>
</feature>
<reference evidence="2" key="3">
    <citation type="submission" date="2018-07" db="EMBL/GenBank/DDBJ databases">
        <title>WGS assembly of Glycine max.</title>
        <authorList>
            <person name="Schmutz J."/>
            <person name="Cannon S."/>
            <person name="Schlueter J."/>
            <person name="Ma J."/>
            <person name="Mitros T."/>
            <person name="Nelson W."/>
            <person name="Hyten D."/>
            <person name="Song Q."/>
            <person name="Thelen J."/>
            <person name="Cheng J."/>
            <person name="Xu D."/>
            <person name="Hellsten U."/>
            <person name="May G."/>
            <person name="Yu Y."/>
            <person name="Sakurai T."/>
            <person name="Umezawa T."/>
            <person name="Bhattacharyya M."/>
            <person name="Sandhu D."/>
            <person name="Valliyodan B."/>
            <person name="Lindquist E."/>
            <person name="Peto M."/>
            <person name="Grant D."/>
            <person name="Shu S."/>
            <person name="Goodstein D."/>
            <person name="Barry K."/>
            <person name="Futrell-Griggs M."/>
            <person name="Abernathy B."/>
            <person name="Du J."/>
            <person name="Tian Z."/>
            <person name="Zhu L."/>
            <person name="Gill N."/>
            <person name="Joshi T."/>
            <person name="Libault M."/>
            <person name="Sethuraman A."/>
            <person name="Zhang X."/>
            <person name="Shinozaki K."/>
            <person name="Nguyen H."/>
            <person name="Wing R."/>
            <person name="Cregan P."/>
            <person name="Specht J."/>
            <person name="Grimwood J."/>
            <person name="Rokhsar D."/>
            <person name="Stacey G."/>
            <person name="Shoemaker R."/>
            <person name="Jackson S."/>
        </authorList>
    </citation>
    <scope>NUCLEOTIDE SEQUENCE</scope>
    <source>
        <tissue evidence="2">Callus</tissue>
    </source>
</reference>
<evidence type="ECO:0000313" key="3">
    <source>
        <dbReference type="EnsemblPlants" id="KRG90001"/>
    </source>
</evidence>
<dbReference type="EMBL" id="CM000853">
    <property type="protein sequence ID" value="KRG90001.1"/>
    <property type="molecule type" value="Genomic_DNA"/>
</dbReference>
<dbReference type="Gramene" id="KRG90001">
    <property type="protein sequence ID" value="KRG90001"/>
    <property type="gene ID" value="GLYMA_20G060600"/>
</dbReference>
<accession>A0A0R0EHZ5</accession>
<name>A0A0R0EHZ5_SOYBN</name>
<reference evidence="3" key="2">
    <citation type="submission" date="2018-02" db="UniProtKB">
        <authorList>
            <consortium name="EnsemblPlants"/>
        </authorList>
    </citation>
    <scope>IDENTIFICATION</scope>
    <source>
        <strain evidence="3">Williams 82</strain>
    </source>
</reference>
<dbReference type="InParanoid" id="A0A0R0EHZ5"/>